<feature type="domain" description="Heparin-sulfate lyase N-terminal" evidence="6">
    <location>
        <begin position="28"/>
        <end position="366"/>
    </location>
</feature>
<accession>A0AAJ1CTW2</accession>
<keyword evidence="2" id="KW-0732">Signal</keyword>
<evidence type="ECO:0000313" key="7">
    <source>
        <dbReference type="EMBL" id="MCW0264100.1"/>
    </source>
</evidence>
<dbReference type="PANTHER" id="PTHR39210">
    <property type="entry name" value="HEPARIN-SULFATE LYASE"/>
    <property type="match status" value="1"/>
</dbReference>
<evidence type="ECO:0000259" key="5">
    <source>
        <dbReference type="Pfam" id="PF07940"/>
    </source>
</evidence>
<keyword evidence="3" id="KW-0574">Periplasm</keyword>
<evidence type="ECO:0000313" key="8">
    <source>
        <dbReference type="Proteomes" id="UP001139307"/>
    </source>
</evidence>
<dbReference type="AlphaFoldDB" id="A0AAJ1CTW2"/>
<dbReference type="RefSeq" id="WP_023035807.1">
    <property type="nucleotide sequence ID" value="NZ_CP077176.1"/>
</dbReference>
<feature type="domain" description="Heparinase II/III-like C-terminal" evidence="5">
    <location>
        <begin position="414"/>
        <end position="627"/>
    </location>
</feature>
<sequence length="640" mass="75936">MDIFYKIKKNGILVCINYFIIQLKKEYQLKKIKKNISNPKKIKNIDNYISKMNFFYNISNKPKIKDFYTKNKEIELKILKDANKILKHKFDLLGSGIVELDENIRWNQDFKSGFIWENEFYKNIKIIDLDNNADVKVPWELSRFQHLFTLGKAYWITDDSRYYEESKKEILDWIEKNPVYYSVNWTCAMDVAIRAVNLIFFYFLFEDFIIQDKNFLKKLNEIFYLHGEHIYNNLEKNLGLSNNHYLSNLVGLLFLGIYFKDVKINKVKKWLKFSVKELEKEMLIQNNIDGTNYETSTSYHRLVLELMFYSALLLKKNNLKFTNKYEERLEKMFEFLAIITKPNGKFPLIGDVDNGRLVILSNYYDWEVNDARSIISLGGEYFNNKFLKEVGSSELEDKIWIFGAKNIYQEKFSKESKKFENGGYYLLQNNKIYCLIRCGELSLRGQGGHSHNDQLSIELNIDGEDFFIDTGTGVYTADKNIRNLFRSTKQHNTVCIPPYEQNNFNDNELFVMKEQTFSKCMIFENNYFEGEHYGFLSKNNCIHKRKVYLKKNTLIIEDFTFNVKGIVCFNLNKDVTIEKKEEGIILKKNKKEIKMNFKNKYRIKENLISPKYGEIIKSKKIEVDFENINKVEITLNNGGK</sequence>
<dbReference type="Pfam" id="PF07940">
    <property type="entry name" value="Hepar_II_III_C"/>
    <property type="match status" value="1"/>
</dbReference>
<dbReference type="InterPro" id="IPR008929">
    <property type="entry name" value="Chondroitin_lyas"/>
</dbReference>
<dbReference type="Proteomes" id="UP001139307">
    <property type="component" value="Unassembled WGS sequence"/>
</dbReference>
<dbReference type="GO" id="GO:0016829">
    <property type="term" value="F:lyase activity"/>
    <property type="evidence" value="ECO:0007669"/>
    <property type="project" value="UniProtKB-KW"/>
</dbReference>
<dbReference type="GO" id="GO:0042597">
    <property type="term" value="C:periplasmic space"/>
    <property type="evidence" value="ECO:0007669"/>
    <property type="project" value="UniProtKB-SubCell"/>
</dbReference>
<comment type="caution">
    <text evidence="7">The sequence shown here is derived from an EMBL/GenBank/DDBJ whole genome shotgun (WGS) entry which is preliminary data.</text>
</comment>
<dbReference type="InterPro" id="IPR012480">
    <property type="entry name" value="Hepar_II_III_C"/>
</dbReference>
<dbReference type="Gene3D" id="2.70.98.70">
    <property type="match status" value="1"/>
</dbReference>
<evidence type="ECO:0000259" key="6">
    <source>
        <dbReference type="Pfam" id="PF16889"/>
    </source>
</evidence>
<keyword evidence="4" id="KW-0456">Lyase</keyword>
<proteinExistence type="predicted"/>
<name>A0AAJ1CTW2_FUSVC</name>
<gene>
    <name evidence="7" type="ORF">NLX61_06970</name>
</gene>
<protein>
    <submittedName>
        <fullName evidence="7">Heparinase II/III family protein</fullName>
    </submittedName>
</protein>
<evidence type="ECO:0000256" key="3">
    <source>
        <dbReference type="ARBA" id="ARBA00022764"/>
    </source>
</evidence>
<comment type="subcellular location">
    <subcellularLocation>
        <location evidence="1">Periplasm</location>
    </subcellularLocation>
</comment>
<dbReference type="EMBL" id="JAMXTT010000010">
    <property type="protein sequence ID" value="MCW0264100.1"/>
    <property type="molecule type" value="Genomic_DNA"/>
</dbReference>
<evidence type="ECO:0000256" key="1">
    <source>
        <dbReference type="ARBA" id="ARBA00004418"/>
    </source>
</evidence>
<evidence type="ECO:0000256" key="2">
    <source>
        <dbReference type="ARBA" id="ARBA00022729"/>
    </source>
</evidence>
<dbReference type="Gene3D" id="1.50.10.100">
    <property type="entry name" value="Chondroitin AC/alginate lyase"/>
    <property type="match status" value="1"/>
</dbReference>
<dbReference type="SUPFAM" id="SSF48230">
    <property type="entry name" value="Chondroitin AC/alginate lyase"/>
    <property type="match status" value="1"/>
</dbReference>
<dbReference type="InterPro" id="IPR031680">
    <property type="entry name" value="Hepar_II_III_N"/>
</dbReference>
<reference evidence="7" key="1">
    <citation type="submission" date="2022-06" db="EMBL/GenBank/DDBJ databases">
        <title>Draft Genome Sequence of Fusobacterium vincentii Strain CNGBCC1850030, Isolated from Healthy Human Feces.</title>
        <authorList>
            <person name="Jing X."/>
            <person name="Liu C."/>
            <person name="Ye Y."/>
            <person name="Xu J."/>
            <person name="Huang H."/>
            <person name="Wang B."/>
            <person name="Wei J."/>
            <person name="Zhao J."/>
        </authorList>
    </citation>
    <scope>NUCLEOTIDE SEQUENCE</scope>
    <source>
        <strain evidence="7">CNGBCC1850030</strain>
    </source>
</reference>
<evidence type="ECO:0000256" key="4">
    <source>
        <dbReference type="ARBA" id="ARBA00023239"/>
    </source>
</evidence>
<organism evidence="7 8">
    <name type="scientific">Fusobacterium vincentii</name>
    <name type="common">Fusobacterium nucleatum subsp. vincentii</name>
    <dbReference type="NCBI Taxonomy" id="155615"/>
    <lineage>
        <taxon>Bacteria</taxon>
        <taxon>Fusobacteriati</taxon>
        <taxon>Fusobacteriota</taxon>
        <taxon>Fusobacteriia</taxon>
        <taxon>Fusobacteriales</taxon>
        <taxon>Fusobacteriaceae</taxon>
        <taxon>Fusobacterium</taxon>
    </lineage>
</organism>
<dbReference type="PANTHER" id="PTHR39210:SF1">
    <property type="entry name" value="HEPARIN-SULFATE LYASE"/>
    <property type="match status" value="1"/>
</dbReference>
<dbReference type="Pfam" id="PF16889">
    <property type="entry name" value="Hepar_II_III_N"/>
    <property type="match status" value="1"/>
</dbReference>